<keyword evidence="4" id="KW-1185">Reference proteome</keyword>
<dbReference type="OMA" id="CEYGVEI"/>
<proteinExistence type="predicted"/>
<gene>
    <name evidence="3" type="ORF">AMSG_11577</name>
</gene>
<dbReference type="PANTHER" id="PTHR23030:SF30">
    <property type="entry name" value="TYROSINE-PROTEIN PHOSPHATASE NON-RECEPTOR TYPE 23"/>
    <property type="match status" value="1"/>
</dbReference>
<dbReference type="SMART" id="SM01041">
    <property type="entry name" value="BRO1"/>
    <property type="match status" value="1"/>
</dbReference>
<feature type="domain" description="BRO1" evidence="2">
    <location>
        <begin position="6"/>
        <end position="398"/>
    </location>
</feature>
<dbReference type="EMBL" id="GL349556">
    <property type="protein sequence ID" value="KNC46987.1"/>
    <property type="molecule type" value="Genomic_DNA"/>
</dbReference>
<dbReference type="GeneID" id="25569493"/>
<dbReference type="Pfam" id="PF03097">
    <property type="entry name" value="BRO1"/>
    <property type="match status" value="1"/>
</dbReference>
<dbReference type="Gene3D" id="1.25.40.280">
    <property type="entry name" value="alix/aip1 like domains"/>
    <property type="match status" value="1"/>
</dbReference>
<evidence type="ECO:0000259" key="2">
    <source>
        <dbReference type="PROSITE" id="PS51180"/>
    </source>
</evidence>
<dbReference type="Gene3D" id="1.20.120.560">
    <property type="entry name" value="alix/aip1 in complex with the ypdl late domain"/>
    <property type="match status" value="1"/>
</dbReference>
<feature type="compositionally biased region" description="Basic residues" evidence="1">
    <location>
        <begin position="496"/>
        <end position="508"/>
    </location>
</feature>
<evidence type="ECO:0000313" key="4">
    <source>
        <dbReference type="Proteomes" id="UP000054408"/>
    </source>
</evidence>
<protein>
    <submittedName>
        <fullName evidence="3">ALG-2 interacting protein X</fullName>
    </submittedName>
</protein>
<dbReference type="InterPro" id="IPR038499">
    <property type="entry name" value="BRO1_sf"/>
</dbReference>
<dbReference type="InterPro" id="IPR004328">
    <property type="entry name" value="BRO1_dom"/>
</dbReference>
<organism evidence="3 4">
    <name type="scientific">Thecamonas trahens ATCC 50062</name>
    <dbReference type="NCBI Taxonomy" id="461836"/>
    <lineage>
        <taxon>Eukaryota</taxon>
        <taxon>Apusozoa</taxon>
        <taxon>Apusomonadida</taxon>
        <taxon>Apusomonadidae</taxon>
        <taxon>Thecamonas</taxon>
    </lineage>
</organism>
<dbReference type="STRING" id="461836.A0A0L0D3R7"/>
<evidence type="ECO:0000256" key="1">
    <source>
        <dbReference type="SAM" id="MobiDB-lite"/>
    </source>
</evidence>
<dbReference type="AlphaFoldDB" id="A0A0L0D3R7"/>
<dbReference type="RefSeq" id="XP_013752576.1">
    <property type="nucleotide sequence ID" value="XM_013897122.1"/>
</dbReference>
<feature type="region of interest" description="Disordered" evidence="1">
    <location>
        <begin position="458"/>
        <end position="517"/>
    </location>
</feature>
<dbReference type="GO" id="GO:0043328">
    <property type="term" value="P:protein transport to vacuole involved in ubiquitin-dependent protein catabolic process via the multivesicular body sorting pathway"/>
    <property type="evidence" value="ECO:0007669"/>
    <property type="project" value="TreeGrafter"/>
</dbReference>
<dbReference type="PANTHER" id="PTHR23030">
    <property type="entry name" value="PCD6 INTERACTING PROTEIN-RELATED"/>
    <property type="match status" value="1"/>
</dbReference>
<name>A0A0L0D3R7_THETB</name>
<dbReference type="Proteomes" id="UP000054408">
    <property type="component" value="Unassembled WGS sequence"/>
</dbReference>
<dbReference type="OrthoDB" id="64867at2759"/>
<accession>A0A0L0D3R7</accession>
<dbReference type="eggNOG" id="KOG2220">
    <property type="taxonomic scope" value="Eukaryota"/>
</dbReference>
<reference evidence="3 4" key="1">
    <citation type="submission" date="2010-05" db="EMBL/GenBank/DDBJ databases">
        <title>The Genome Sequence of Thecamonas trahens ATCC 50062.</title>
        <authorList>
            <consortium name="The Broad Institute Genome Sequencing Platform"/>
            <person name="Russ C."/>
            <person name="Cuomo C."/>
            <person name="Shea T."/>
            <person name="Young S.K."/>
            <person name="Zeng Q."/>
            <person name="Koehrsen M."/>
            <person name="Haas B."/>
            <person name="Borodovsky M."/>
            <person name="Guigo R."/>
            <person name="Alvarado L."/>
            <person name="Berlin A."/>
            <person name="Bochicchio J."/>
            <person name="Borenstein D."/>
            <person name="Chapman S."/>
            <person name="Chen Z."/>
            <person name="Freedman E."/>
            <person name="Gellesch M."/>
            <person name="Goldberg J."/>
            <person name="Griggs A."/>
            <person name="Gujja S."/>
            <person name="Heilman E."/>
            <person name="Heiman D."/>
            <person name="Hepburn T."/>
            <person name="Howarth C."/>
            <person name="Jen D."/>
            <person name="Larson L."/>
            <person name="Mehta T."/>
            <person name="Park D."/>
            <person name="Pearson M."/>
            <person name="Roberts A."/>
            <person name="Saif S."/>
            <person name="Shenoy N."/>
            <person name="Sisk P."/>
            <person name="Stolte C."/>
            <person name="Sykes S."/>
            <person name="Thomson T."/>
            <person name="Walk T."/>
            <person name="White J."/>
            <person name="Yandava C."/>
            <person name="Burger G."/>
            <person name="Gray M.W."/>
            <person name="Holland P.W.H."/>
            <person name="King N."/>
            <person name="Lang F.B.F."/>
            <person name="Roger A.J."/>
            <person name="Ruiz-Trillo I."/>
            <person name="Lander E."/>
            <person name="Nusbaum C."/>
        </authorList>
    </citation>
    <scope>NUCLEOTIDE SEQUENCE [LARGE SCALE GENOMIC DNA]</scope>
    <source>
        <strain evidence="3 4">ATCC 50062</strain>
    </source>
</reference>
<dbReference type="PROSITE" id="PS51180">
    <property type="entry name" value="BRO1"/>
    <property type="match status" value="1"/>
</dbReference>
<sequence length="583" mass="64499">MASAPTMLAFDLKRTDKVEMGKPLREYIAAHHDTVSPDEFVEGYTILQALRESVRTADASEASAEKIIKYWAHTCLMGPRFPFGTGDLDVTFVWYDPFRSSRFSSNALALEQASVLFNFAAVHGQMGAACNRTELEEIKKAFAHFQTAAGVFAYLREHLVSQLDTPVSPEFTPEALKLGENLFLAQAQEAVYEKAVKDGKSDAILSMVAQGAAEFYELAHSAVSSSVLDGQFHVSWKNHLQMRMLVFRGAACYHQGAAQGGKCEYGVEIAFLYKAKSYVATKTMSKLVRGVPADIADLVRRLQARIEARLAEAESDNDKIYCEAIPEANRLPAVKGKALVKALPLPEVGDVDVPDLFARLVPIHIYTQVSMYSDRVESLVRSLATQMDEASDVANSTLASLNLPAAIEALDAPAGVPPALASKASTLKAEGGVAAIAQLLETRRMLASMNADIRKASLRFSTRRRQTTRPCGRTTARGGTERRHGRSRPSSARKSVSSRRRSTRRVRPTPRSTPSMIAPRSLCRRSSCLRRSSVRSFRRLRTRSWRPPRWCARSWAHSSRSTRCLRSAARPRTSCGQWRRVTT</sequence>
<dbReference type="GO" id="GO:0005768">
    <property type="term" value="C:endosome"/>
    <property type="evidence" value="ECO:0007669"/>
    <property type="project" value="TreeGrafter"/>
</dbReference>
<evidence type="ECO:0000313" key="3">
    <source>
        <dbReference type="EMBL" id="KNC46987.1"/>
    </source>
</evidence>